<evidence type="ECO:0000313" key="1">
    <source>
        <dbReference type="EMBL" id="JAD53096.1"/>
    </source>
</evidence>
<name>A0A0A9APT5_ARUDO</name>
<proteinExistence type="predicted"/>
<sequence length="69" mass="7577">MVGLHTPIRLPVAPVKGALPAPVGVTVAMVVGEEAEILDDLHVDEQLVYMPIFYTCGFFMVNRHLMGRN</sequence>
<dbReference type="EMBL" id="GBRH01244799">
    <property type="protein sequence ID" value="JAD53096.1"/>
    <property type="molecule type" value="Transcribed_RNA"/>
</dbReference>
<reference evidence="1" key="1">
    <citation type="submission" date="2014-09" db="EMBL/GenBank/DDBJ databases">
        <authorList>
            <person name="Magalhaes I.L.F."/>
            <person name="Oliveira U."/>
            <person name="Santos F.R."/>
            <person name="Vidigal T.H.D.A."/>
            <person name="Brescovit A.D."/>
            <person name="Santos A.J."/>
        </authorList>
    </citation>
    <scope>NUCLEOTIDE SEQUENCE</scope>
    <source>
        <tissue evidence="1">Shoot tissue taken approximately 20 cm above the soil surface</tissue>
    </source>
</reference>
<accession>A0A0A9APT5</accession>
<organism evidence="1">
    <name type="scientific">Arundo donax</name>
    <name type="common">Giant reed</name>
    <name type="synonym">Donax arundinaceus</name>
    <dbReference type="NCBI Taxonomy" id="35708"/>
    <lineage>
        <taxon>Eukaryota</taxon>
        <taxon>Viridiplantae</taxon>
        <taxon>Streptophyta</taxon>
        <taxon>Embryophyta</taxon>
        <taxon>Tracheophyta</taxon>
        <taxon>Spermatophyta</taxon>
        <taxon>Magnoliopsida</taxon>
        <taxon>Liliopsida</taxon>
        <taxon>Poales</taxon>
        <taxon>Poaceae</taxon>
        <taxon>PACMAD clade</taxon>
        <taxon>Arundinoideae</taxon>
        <taxon>Arundineae</taxon>
        <taxon>Arundo</taxon>
    </lineage>
</organism>
<protein>
    <submittedName>
        <fullName evidence="1">Uncharacterized protein</fullName>
    </submittedName>
</protein>
<dbReference type="AlphaFoldDB" id="A0A0A9APT5"/>
<reference evidence="1" key="2">
    <citation type="journal article" date="2015" name="Data Brief">
        <title>Shoot transcriptome of the giant reed, Arundo donax.</title>
        <authorList>
            <person name="Barrero R.A."/>
            <person name="Guerrero F.D."/>
            <person name="Moolhuijzen P."/>
            <person name="Goolsby J.A."/>
            <person name="Tidwell J."/>
            <person name="Bellgard S.E."/>
            <person name="Bellgard M.I."/>
        </authorList>
    </citation>
    <scope>NUCLEOTIDE SEQUENCE</scope>
    <source>
        <tissue evidence="1">Shoot tissue taken approximately 20 cm above the soil surface</tissue>
    </source>
</reference>